<keyword evidence="1" id="KW-1133">Transmembrane helix</keyword>
<proteinExistence type="predicted"/>
<dbReference type="Proteomes" id="UP000291892">
    <property type="component" value="Unassembled WGS sequence"/>
</dbReference>
<evidence type="ECO:0000256" key="1">
    <source>
        <dbReference type="SAM" id="Phobius"/>
    </source>
</evidence>
<evidence type="ECO:0000313" key="2">
    <source>
        <dbReference type="EMBL" id="TBF18910.1"/>
    </source>
</evidence>
<dbReference type="EMBL" id="SIKX01000001">
    <property type="protein sequence ID" value="TBF18910.1"/>
    <property type="molecule type" value="Genomic_DNA"/>
</dbReference>
<dbReference type="RefSeq" id="WP_130821915.1">
    <property type="nucleotide sequence ID" value="NZ_SIKX01000001.1"/>
</dbReference>
<organism evidence="2 3">
    <name type="scientific">Rhizobium ruizarguesonis</name>
    <dbReference type="NCBI Taxonomy" id="2081791"/>
    <lineage>
        <taxon>Bacteria</taxon>
        <taxon>Pseudomonadati</taxon>
        <taxon>Pseudomonadota</taxon>
        <taxon>Alphaproteobacteria</taxon>
        <taxon>Hyphomicrobiales</taxon>
        <taxon>Rhizobiaceae</taxon>
        <taxon>Rhizobium/Agrobacterium group</taxon>
        <taxon>Rhizobium</taxon>
    </lineage>
</organism>
<protein>
    <submittedName>
        <fullName evidence="2">Uncharacterized protein</fullName>
    </submittedName>
</protein>
<sequence length="135" mass="14855">MTTMQSMVLSAIHALEISIEKAIASSQEEERQAKRWIGRIGVVILLLVLISAVAPFIVSGQHSNLLVGVSTFTIPALLVLLYSPVNRLLKLSKRRAALMTLPAAYRIRVISTSSDKELSRVAKEVFDLLQEAKVD</sequence>
<name>A0AAE8U397_9HYPH</name>
<keyword evidence="1" id="KW-0812">Transmembrane</keyword>
<keyword evidence="1" id="KW-0472">Membrane</keyword>
<accession>A0AAE8U397</accession>
<evidence type="ECO:0000313" key="3">
    <source>
        <dbReference type="Proteomes" id="UP000291892"/>
    </source>
</evidence>
<reference evidence="2 3" key="1">
    <citation type="submission" date="2019-02" db="EMBL/GenBank/DDBJ databases">
        <title>The genomic architecture of introgression among sibling species of bacteria.</title>
        <authorList>
            <person name="Cavassim M.I.A."/>
            <person name="Moeskjaer S."/>
            <person name="Moslemi C."/>
            <person name="Fields B."/>
            <person name="Bachmann A."/>
            <person name="Vilhjalmsson B."/>
            <person name="Schierup M.H."/>
            <person name="Young J.P.W."/>
            <person name="Andersen S.U."/>
        </authorList>
    </citation>
    <scope>NUCLEOTIDE SEQUENCE [LARGE SCALE GENOMIC DNA]</scope>
    <source>
        <strain evidence="2 3">SM42</strain>
    </source>
</reference>
<feature type="transmembrane region" description="Helical" evidence="1">
    <location>
        <begin position="36"/>
        <end position="58"/>
    </location>
</feature>
<gene>
    <name evidence="2" type="ORF">ELG94_11605</name>
</gene>
<comment type="caution">
    <text evidence="2">The sequence shown here is derived from an EMBL/GenBank/DDBJ whole genome shotgun (WGS) entry which is preliminary data.</text>
</comment>
<feature type="transmembrane region" description="Helical" evidence="1">
    <location>
        <begin position="64"/>
        <end position="85"/>
    </location>
</feature>
<dbReference type="AlphaFoldDB" id="A0AAE8U397"/>